<dbReference type="InterPro" id="IPR035940">
    <property type="entry name" value="CAP_sf"/>
</dbReference>
<dbReference type="InterPro" id="IPR018244">
    <property type="entry name" value="Allrgn_V5/Tpx1_CS"/>
</dbReference>
<proteinExistence type="predicted"/>
<dbReference type="Pfam" id="PF00188">
    <property type="entry name" value="CAP"/>
    <property type="match status" value="1"/>
</dbReference>
<organism evidence="2 4">
    <name type="scientific">Didymodactylos carnosus</name>
    <dbReference type="NCBI Taxonomy" id="1234261"/>
    <lineage>
        <taxon>Eukaryota</taxon>
        <taxon>Metazoa</taxon>
        <taxon>Spiralia</taxon>
        <taxon>Gnathifera</taxon>
        <taxon>Rotifera</taxon>
        <taxon>Eurotatoria</taxon>
        <taxon>Bdelloidea</taxon>
        <taxon>Philodinida</taxon>
        <taxon>Philodinidae</taxon>
        <taxon>Didymodactylos</taxon>
    </lineage>
</organism>
<name>A0A814RLC4_9BILA</name>
<dbReference type="PANTHER" id="PTHR10334">
    <property type="entry name" value="CYSTEINE-RICH SECRETORY PROTEIN-RELATED"/>
    <property type="match status" value="1"/>
</dbReference>
<dbReference type="InterPro" id="IPR014044">
    <property type="entry name" value="CAP_dom"/>
</dbReference>
<dbReference type="PROSITE" id="PS01009">
    <property type="entry name" value="CRISP_1"/>
    <property type="match status" value="1"/>
</dbReference>
<dbReference type="GO" id="GO:0005576">
    <property type="term" value="C:extracellular region"/>
    <property type="evidence" value="ECO:0007669"/>
    <property type="project" value="InterPro"/>
</dbReference>
<comment type="caution">
    <text evidence="2">The sequence shown here is derived from an EMBL/GenBank/DDBJ whole genome shotgun (WGS) entry which is preliminary data.</text>
</comment>
<accession>A0A814RLC4</accession>
<evidence type="ECO:0000313" key="4">
    <source>
        <dbReference type="Proteomes" id="UP000663829"/>
    </source>
</evidence>
<gene>
    <name evidence="2" type="ORF">GPM918_LOCUS20382</name>
    <name evidence="3" type="ORF">SRO942_LOCUS20379</name>
</gene>
<dbReference type="OrthoDB" id="337038at2759"/>
<dbReference type="SMART" id="SM00198">
    <property type="entry name" value="SCP"/>
    <property type="match status" value="1"/>
</dbReference>
<dbReference type="EMBL" id="CAJOBC010006424">
    <property type="protein sequence ID" value="CAF3898536.1"/>
    <property type="molecule type" value="Genomic_DNA"/>
</dbReference>
<keyword evidence="4" id="KW-1185">Reference proteome</keyword>
<dbReference type="Proteomes" id="UP000681722">
    <property type="component" value="Unassembled WGS sequence"/>
</dbReference>
<dbReference type="FunFam" id="3.40.33.10:FF:000002">
    <property type="entry name" value="Golgi-associated plant pathogenesis-related protein 1"/>
    <property type="match status" value="1"/>
</dbReference>
<dbReference type="Proteomes" id="UP000663829">
    <property type="component" value="Unassembled WGS sequence"/>
</dbReference>
<reference evidence="2" key="1">
    <citation type="submission" date="2021-02" db="EMBL/GenBank/DDBJ databases">
        <authorList>
            <person name="Nowell W R."/>
        </authorList>
    </citation>
    <scope>NUCLEOTIDE SEQUENCE</scope>
</reference>
<evidence type="ECO:0000259" key="1">
    <source>
        <dbReference type="SMART" id="SM00198"/>
    </source>
</evidence>
<dbReference type="InterPro" id="IPR001283">
    <property type="entry name" value="CRISP-related"/>
</dbReference>
<dbReference type="Gene3D" id="3.40.33.10">
    <property type="entry name" value="CAP"/>
    <property type="match status" value="1"/>
</dbReference>
<dbReference type="CDD" id="cd05382">
    <property type="entry name" value="CAP_GAPR1-like"/>
    <property type="match status" value="1"/>
</dbReference>
<feature type="domain" description="SCP" evidence="1">
    <location>
        <begin position="41"/>
        <end position="178"/>
    </location>
</feature>
<dbReference type="AlphaFoldDB" id="A0A814RLC4"/>
<dbReference type="EMBL" id="CAJNOQ010006424">
    <property type="protein sequence ID" value="CAF1134813.1"/>
    <property type="molecule type" value="Genomic_DNA"/>
</dbReference>
<protein>
    <recommendedName>
        <fullName evidence="1">SCP domain-containing protein</fullName>
    </recommendedName>
</protein>
<dbReference type="PRINTS" id="PR00837">
    <property type="entry name" value="V5TPXLIKE"/>
</dbReference>
<dbReference type="SUPFAM" id="SSF55797">
    <property type="entry name" value="PR-1-like"/>
    <property type="match status" value="1"/>
</dbReference>
<dbReference type="InterPro" id="IPR034113">
    <property type="entry name" value="SCP_GAPR1-like"/>
</dbReference>
<evidence type="ECO:0000313" key="3">
    <source>
        <dbReference type="EMBL" id="CAF3898536.1"/>
    </source>
</evidence>
<sequence length="188" mass="21067">MEASKSHSKWSTCDAKYASFPQITEDDLRALTIVLADNAQTLRQQILNKHNEYRQQHCAPNLKLNDDINKIAQAYAQHLADTDTFEHSDNPTYKDQPLGENLWMMGGSGTAVDGTQVTDSWYNEIKDYTTPGFSDSTGHFTQVVWKDSEEIGAGCAYTSDKSKAYCVANYYPAGNWDGEYQTNVKLAC</sequence>
<evidence type="ECO:0000313" key="2">
    <source>
        <dbReference type="EMBL" id="CAF1134813.1"/>
    </source>
</evidence>